<keyword evidence="2" id="KW-1185">Reference proteome</keyword>
<name>A0A830D291_9LAMI</name>
<dbReference type="AlphaFoldDB" id="A0A830D291"/>
<gene>
    <name evidence="1" type="ORF">PHJA_002620300</name>
</gene>
<dbReference type="Gene3D" id="3.40.50.2300">
    <property type="match status" value="1"/>
</dbReference>
<evidence type="ECO:0000313" key="1">
    <source>
        <dbReference type="EMBL" id="GFQ04763.1"/>
    </source>
</evidence>
<protein>
    <submittedName>
        <fullName evidence="1">Protein argonaute 10</fullName>
    </submittedName>
</protein>
<accession>A0A830D291</accession>
<comment type="caution">
    <text evidence="1">The sequence shown here is derived from an EMBL/GenBank/DDBJ whole genome shotgun (WGS) entry which is preliminary data.</text>
</comment>
<organism evidence="1 2">
    <name type="scientific">Phtheirospermum japonicum</name>
    <dbReference type="NCBI Taxonomy" id="374723"/>
    <lineage>
        <taxon>Eukaryota</taxon>
        <taxon>Viridiplantae</taxon>
        <taxon>Streptophyta</taxon>
        <taxon>Embryophyta</taxon>
        <taxon>Tracheophyta</taxon>
        <taxon>Spermatophyta</taxon>
        <taxon>Magnoliopsida</taxon>
        <taxon>eudicotyledons</taxon>
        <taxon>Gunneridae</taxon>
        <taxon>Pentapetalae</taxon>
        <taxon>asterids</taxon>
        <taxon>lamiids</taxon>
        <taxon>Lamiales</taxon>
        <taxon>Orobanchaceae</taxon>
        <taxon>Orobanchaceae incertae sedis</taxon>
        <taxon>Phtheirospermum</taxon>
    </lineage>
</organism>
<dbReference type="Proteomes" id="UP000653305">
    <property type="component" value="Unassembled WGS sequence"/>
</dbReference>
<dbReference type="OrthoDB" id="1688193at2759"/>
<sequence length="79" mass="9259">MINGMTVSRWACINFPRSVQDSVARGFCNELAQMCQVSGMVKKSFFLFNPAIYNTHAKLYMWYNHKSLLYMNLIRNPLF</sequence>
<evidence type="ECO:0000313" key="2">
    <source>
        <dbReference type="Proteomes" id="UP000653305"/>
    </source>
</evidence>
<proteinExistence type="predicted"/>
<reference evidence="1" key="1">
    <citation type="submission" date="2020-07" db="EMBL/GenBank/DDBJ databases">
        <title>Ethylene signaling mediates host invasion by parasitic plants.</title>
        <authorList>
            <person name="Yoshida S."/>
        </authorList>
    </citation>
    <scope>NUCLEOTIDE SEQUENCE</scope>
    <source>
        <strain evidence="1">Okayama</strain>
    </source>
</reference>
<dbReference type="EMBL" id="BMAC01000974">
    <property type="protein sequence ID" value="GFQ04763.1"/>
    <property type="molecule type" value="Genomic_DNA"/>
</dbReference>